<feature type="region of interest" description="Disordered" evidence="1">
    <location>
        <begin position="83"/>
        <end position="114"/>
    </location>
</feature>
<accession>A0AAJ5MPF9</accession>
<evidence type="ECO:0000259" key="3">
    <source>
        <dbReference type="Pfam" id="PF13296"/>
    </source>
</evidence>
<evidence type="ECO:0000313" key="5">
    <source>
        <dbReference type="Proteomes" id="UP001209279"/>
    </source>
</evidence>
<dbReference type="Proteomes" id="UP001209279">
    <property type="component" value="Chromosome"/>
</dbReference>
<dbReference type="Pfam" id="PF10106">
    <property type="entry name" value="DUF2345"/>
    <property type="match status" value="1"/>
</dbReference>
<proteinExistence type="predicted"/>
<feature type="domain" description="DUF2345" evidence="2">
    <location>
        <begin position="113"/>
        <end position="258"/>
    </location>
</feature>
<protein>
    <submittedName>
        <fullName evidence="4">Type VI secretion system tip protein VgrG</fullName>
    </submittedName>
</protein>
<dbReference type="EMBL" id="CP083803">
    <property type="protein sequence ID" value="UXZ47816.1"/>
    <property type="molecule type" value="Genomic_DNA"/>
</dbReference>
<feature type="domain" description="Putative type VI secretion system Rhs element associated Vgr" evidence="3">
    <location>
        <begin position="17"/>
        <end position="78"/>
    </location>
</feature>
<evidence type="ECO:0000313" key="4">
    <source>
        <dbReference type="EMBL" id="UXZ47816.1"/>
    </source>
</evidence>
<dbReference type="Pfam" id="PF13296">
    <property type="entry name" value="T6SS_Vgr"/>
    <property type="match status" value="1"/>
</dbReference>
<sequence>MRIDDTTSEISIRPSGGAPRGEGFELRTDRHGAIRAAGGLLLTTEPRANEAKHHKDLPETAERLATASDQQDSLAELAKQMQAQEPGDQDAVAKDLHKQHQGILGSGPGDLSKNEFAEFTQPHLVVSSPAGIALTTPGPNHLTSGSHLALSSTGHTSMSVGKRLLASASQGMRLFVQSLGLRLVAASGDIDFRSLKDNINLLAKLDITANADRITLKAKTELVVQGGGSATTYNAGGITHVTSANYTAHAAQFAHIGAASKAGTFPEPPKPGKGALELFNLYANTKGIKAGDYEVIDALGTVLKGSLDGKGFNAVSGAAPGPAMAKFGLDTVDTWSIGSFAKGLPWPKLPVAEEGTPSLLESMYAKLAPDGSGGMLDKAKQLASSGMSAAKTGMGLLKTGQNALKSAQQVQAALKGGVAGLPQLASAAGSALPAASGALGAAGKAGAAVQGAVASLPKLPTLCPNSPTSRRRA</sequence>
<evidence type="ECO:0000256" key="1">
    <source>
        <dbReference type="SAM" id="MobiDB-lite"/>
    </source>
</evidence>
<dbReference type="InterPro" id="IPR028244">
    <property type="entry name" value="T6SS_Rhs_Vgr_dom"/>
</dbReference>
<organism evidence="4 5">
    <name type="scientific">Pseudomonas soli</name>
    <dbReference type="NCBI Taxonomy" id="1306993"/>
    <lineage>
        <taxon>Bacteria</taxon>
        <taxon>Pseudomonadati</taxon>
        <taxon>Pseudomonadota</taxon>
        <taxon>Gammaproteobacteria</taxon>
        <taxon>Pseudomonadales</taxon>
        <taxon>Pseudomonadaceae</taxon>
        <taxon>Pseudomonas</taxon>
    </lineage>
</organism>
<dbReference type="AlphaFoldDB" id="A0AAJ5MPF9"/>
<dbReference type="InterPro" id="IPR018769">
    <property type="entry name" value="VgrG2_DUF2345"/>
</dbReference>
<reference evidence="4" key="1">
    <citation type="submission" date="2021-08" db="EMBL/GenBank/DDBJ databases">
        <authorList>
            <person name="Yaryura P.M."/>
            <person name="Bianco M.I."/>
            <person name="Morais C."/>
            <person name="Setubal J.C."/>
        </authorList>
    </citation>
    <scope>NUCLEOTIDE SEQUENCE</scope>
    <source>
        <strain evidence="4">AP1</strain>
    </source>
</reference>
<feature type="region of interest" description="Disordered" evidence="1">
    <location>
        <begin position="1"/>
        <end position="25"/>
    </location>
</feature>
<name>A0AAJ5MPF9_9PSED</name>
<evidence type="ECO:0000259" key="2">
    <source>
        <dbReference type="Pfam" id="PF10106"/>
    </source>
</evidence>
<gene>
    <name evidence="4" type="ORF">K7K07_00840</name>
</gene>